<dbReference type="AlphaFoldDB" id="A0A2V4VSS6"/>
<evidence type="ECO:0000313" key="2">
    <source>
        <dbReference type="EMBL" id="QKS59108.1"/>
    </source>
</evidence>
<accession>A0A2V4VSS6</accession>
<dbReference type="Proteomes" id="UP000509327">
    <property type="component" value="Chromosome"/>
</dbReference>
<name>A0A2V4VSS6_PAEBA</name>
<evidence type="ECO:0000313" key="1">
    <source>
        <dbReference type="EMBL" id="PYE47782.1"/>
    </source>
</evidence>
<protein>
    <submittedName>
        <fullName evidence="1">Uncharacterized protein</fullName>
    </submittedName>
</protein>
<dbReference type="EMBL" id="CP054614">
    <property type="protein sequence ID" value="QKS59108.1"/>
    <property type="molecule type" value="Genomic_DNA"/>
</dbReference>
<evidence type="ECO:0000313" key="4">
    <source>
        <dbReference type="Proteomes" id="UP000509327"/>
    </source>
</evidence>
<dbReference type="EMBL" id="QJSW01000011">
    <property type="protein sequence ID" value="PYE47782.1"/>
    <property type="molecule type" value="Genomic_DNA"/>
</dbReference>
<organism evidence="1 3">
    <name type="scientific">Paenibacillus barcinonensis</name>
    <dbReference type="NCBI Taxonomy" id="198119"/>
    <lineage>
        <taxon>Bacteria</taxon>
        <taxon>Bacillati</taxon>
        <taxon>Bacillota</taxon>
        <taxon>Bacilli</taxon>
        <taxon>Bacillales</taxon>
        <taxon>Paenibacillaceae</taxon>
        <taxon>Paenibacillus</taxon>
    </lineage>
</organism>
<reference evidence="2 4" key="2">
    <citation type="submission" date="2020-06" db="EMBL/GenBank/DDBJ databases">
        <title>Complete genome of Paenibacillus barcinonensis KACC11450.</title>
        <authorList>
            <person name="Kim M."/>
            <person name="Park Y.-J."/>
            <person name="Shin J.-H."/>
        </authorList>
    </citation>
    <scope>NUCLEOTIDE SEQUENCE [LARGE SCALE GENOMIC DNA]</scope>
    <source>
        <strain evidence="2 4">KACC11450</strain>
    </source>
</reference>
<dbReference type="Proteomes" id="UP000247790">
    <property type="component" value="Unassembled WGS sequence"/>
</dbReference>
<evidence type="ECO:0000313" key="3">
    <source>
        <dbReference type="Proteomes" id="UP000247790"/>
    </source>
</evidence>
<dbReference type="RefSeq" id="WP_167433751.1">
    <property type="nucleotide sequence ID" value="NZ_CP054614.1"/>
</dbReference>
<gene>
    <name evidence="1" type="ORF">DFQ00_11181</name>
    <name evidence="2" type="ORF">HUB98_24830</name>
</gene>
<keyword evidence="4" id="KW-1185">Reference proteome</keyword>
<proteinExistence type="predicted"/>
<sequence length="52" mass="5770">MTGAIRLLDSETMEVELQVTRAKEDTGQHFIFPIVPGWAVGQKLDIVKEAAE</sequence>
<reference evidence="1 3" key="1">
    <citation type="submission" date="2018-06" db="EMBL/GenBank/DDBJ databases">
        <title>Genomic Encyclopedia of Type Strains, Phase III (KMG-III): the genomes of soil and plant-associated and newly described type strains.</title>
        <authorList>
            <person name="Whitman W."/>
        </authorList>
    </citation>
    <scope>NUCLEOTIDE SEQUENCE [LARGE SCALE GENOMIC DNA]</scope>
    <source>
        <strain evidence="1 3">CECT 7022</strain>
    </source>
</reference>